<accession>K4L3H4</accession>
<feature type="binding site" evidence="3">
    <location>
        <position position="166"/>
    </location>
    <ligand>
        <name>Mg(2+)</name>
        <dbReference type="ChEBI" id="CHEBI:18420"/>
    </ligand>
</feature>
<dbReference type="Pfam" id="PF00245">
    <property type="entry name" value="Alk_phosphatase"/>
    <property type="match status" value="1"/>
</dbReference>
<keyword evidence="5" id="KW-0732">Signal</keyword>
<feature type="binding site" evidence="3">
    <location>
        <position position="312"/>
    </location>
    <ligand>
        <name>Zn(2+)</name>
        <dbReference type="ChEBI" id="CHEBI:29105"/>
        <label>2</label>
    </ligand>
</feature>
<organism evidence="6 7">
    <name type="scientific">Simiduia agarivorans (strain DSM 21679 / JCM 13881 / BCRC 17597 / SA1)</name>
    <dbReference type="NCBI Taxonomy" id="1117647"/>
    <lineage>
        <taxon>Bacteria</taxon>
        <taxon>Pseudomonadati</taxon>
        <taxon>Pseudomonadota</taxon>
        <taxon>Gammaproteobacteria</taxon>
        <taxon>Cellvibrionales</taxon>
        <taxon>Cellvibrionaceae</taxon>
        <taxon>Simiduia</taxon>
    </lineage>
</organism>
<dbReference type="PRINTS" id="PR00113">
    <property type="entry name" value="ALKPHPHTASE"/>
</dbReference>
<evidence type="ECO:0000256" key="5">
    <source>
        <dbReference type="SAM" id="SignalP"/>
    </source>
</evidence>
<dbReference type="EMBL" id="CP003746">
    <property type="protein sequence ID" value="AFV00733.1"/>
    <property type="molecule type" value="Genomic_DNA"/>
</dbReference>
<evidence type="ECO:0000313" key="7">
    <source>
        <dbReference type="Proteomes" id="UP000000466"/>
    </source>
</evidence>
<feature type="binding site" evidence="3">
    <location>
        <position position="448"/>
    </location>
    <ligand>
        <name>Zn(2+)</name>
        <dbReference type="ChEBI" id="CHEBI:29105"/>
        <label>2</label>
    </ligand>
</feature>
<dbReference type="GO" id="GO:0004035">
    <property type="term" value="F:alkaline phosphatase activity"/>
    <property type="evidence" value="ECO:0007669"/>
    <property type="project" value="TreeGrafter"/>
</dbReference>
<comment type="cofactor">
    <cofactor evidence="3">
        <name>Mg(2+)</name>
        <dbReference type="ChEBI" id="CHEBI:18420"/>
    </cofactor>
    <text evidence="3">Binds 1 Mg(2+) ion.</text>
</comment>
<feature type="binding site" evidence="3">
    <location>
        <position position="168"/>
    </location>
    <ligand>
        <name>Mg(2+)</name>
        <dbReference type="ChEBI" id="CHEBI:18420"/>
    </ligand>
</feature>
<dbReference type="RefSeq" id="WP_015048885.1">
    <property type="nucleotide sequence ID" value="NC_018868.3"/>
</dbReference>
<feature type="signal peptide" evidence="5">
    <location>
        <begin position="1"/>
        <end position="18"/>
    </location>
</feature>
<dbReference type="eggNOG" id="COG1785">
    <property type="taxonomic scope" value="Bacteria"/>
</dbReference>
<dbReference type="InterPro" id="IPR017850">
    <property type="entry name" value="Alkaline_phosphatase_core_sf"/>
</dbReference>
<sequence>MNKIGLTALLLCAPIALANESPAQWYADGEAELAQALAMQPNTAKARNVILFVGDGMGISTLTATRIYDGQRQGKAGEEHRLAWESLPYVALSKTYNTNLQTPDSAGTMSAMMTGIKTGFSLISVNQNTRLGDCASSRGNEVPTLLQQAQAQGLATGVVSTARLTHATPAATYAHAADRGWESDADMPESARRLGCRDIASQMMTAGLDVMLGGGKRSFVPVSAGGKRTDGRDLVQEWKTSARGRFVQTAEELNRADQDSPLLGLFSDSHMAYELDRTAGQPSLSEMTRQAITRLQKKPAGFFLMVEGGRIDHAHHAGNAARALGDGKALSGAVQTALAMVDLKDTLVIVTADHSHVFTMGGYSVRGNPILGLVTTPGQKGPEVATALDGKPYTTLGYANGPGYAENLPMAQRDDSKAKAGRHLHNKVDTRQLNYYQETLVPLESETHGGEDVAIFAGGPWAHLFHGTHEQHYIYHVMRHALGLEVKAE</sequence>
<dbReference type="GO" id="GO:0046872">
    <property type="term" value="F:metal ion binding"/>
    <property type="evidence" value="ECO:0007669"/>
    <property type="project" value="UniProtKB-KW"/>
</dbReference>
<keyword evidence="3" id="KW-0862">Zinc</keyword>
<dbReference type="Proteomes" id="UP000000466">
    <property type="component" value="Chromosome"/>
</dbReference>
<dbReference type="AlphaFoldDB" id="K4L3H4"/>
<feature type="binding site" evidence="3">
    <location>
        <position position="55"/>
    </location>
    <ligand>
        <name>Mg(2+)</name>
        <dbReference type="ChEBI" id="CHEBI:18420"/>
    </ligand>
</feature>
<feature type="binding site" evidence="3">
    <location>
        <position position="354"/>
    </location>
    <ligand>
        <name>Zn(2+)</name>
        <dbReference type="ChEBI" id="CHEBI:29105"/>
        <label>2</label>
    </ligand>
</feature>
<dbReference type="PANTHER" id="PTHR11596">
    <property type="entry name" value="ALKALINE PHOSPHATASE"/>
    <property type="match status" value="1"/>
</dbReference>
<dbReference type="SUPFAM" id="SSF53649">
    <property type="entry name" value="Alkaline phosphatase-like"/>
    <property type="match status" value="1"/>
</dbReference>
<comment type="similarity">
    <text evidence="4">Belongs to the alkaline phosphatase family.</text>
</comment>
<proteinExistence type="inferred from homology"/>
<evidence type="ECO:0000256" key="1">
    <source>
        <dbReference type="ARBA" id="ARBA00022553"/>
    </source>
</evidence>
<dbReference type="Gene3D" id="3.40.720.10">
    <property type="entry name" value="Alkaline Phosphatase, subunit A"/>
    <property type="match status" value="1"/>
</dbReference>
<reference evidence="6 7" key="1">
    <citation type="journal article" date="2013" name="Genome Announc.">
        <title>Complete genome sequence of Simiduia agarivorans SA1(T), a marine bacterium able to degrade a variety of polysaccharides.</title>
        <authorList>
            <person name="Lin S.Y."/>
            <person name="Shieh W.Y."/>
            <person name="Chen J.S."/>
            <person name="Tang S.L."/>
        </authorList>
    </citation>
    <scope>NUCLEOTIDE SEQUENCE [LARGE SCALE GENOMIC DNA]</scope>
    <source>
        <strain evidence="7">DSM 21679 / JCM 13881 / BCRC 17597 / SA1</strain>
    </source>
</reference>
<keyword evidence="1" id="KW-0597">Phosphoprotein</keyword>
<dbReference type="SMART" id="SM00098">
    <property type="entry name" value="alkPPc"/>
    <property type="match status" value="1"/>
</dbReference>
<dbReference type="STRING" id="1117647.M5M_18020"/>
<evidence type="ECO:0000256" key="4">
    <source>
        <dbReference type="RuleBase" id="RU003946"/>
    </source>
</evidence>
<evidence type="ECO:0000256" key="3">
    <source>
        <dbReference type="PIRSR" id="PIRSR601952-2"/>
    </source>
</evidence>
<dbReference type="OrthoDB" id="9794455at2"/>
<feature type="binding site" evidence="3">
    <location>
        <position position="353"/>
    </location>
    <ligand>
        <name>Zn(2+)</name>
        <dbReference type="ChEBI" id="CHEBI:29105"/>
        <label>1</label>
    </ligand>
</feature>
<dbReference type="KEGG" id="saga:M5M_18020"/>
<feature type="active site" description="Phosphoserine intermediate" evidence="2">
    <location>
        <position position="105"/>
    </location>
</feature>
<keyword evidence="3" id="KW-0460">Magnesium</keyword>
<comment type="cofactor">
    <cofactor evidence="3">
        <name>Zn(2+)</name>
        <dbReference type="ChEBI" id="CHEBI:29105"/>
    </cofactor>
    <text evidence="3">Binds 2 Zn(2+) ions.</text>
</comment>
<keyword evidence="3" id="KW-0479">Metal-binding</keyword>
<gene>
    <name evidence="6" type="ordered locus">M5M_18020</name>
</gene>
<keyword evidence="7" id="KW-1185">Reference proteome</keyword>
<feature type="binding site" evidence="3">
    <location>
        <position position="307"/>
    </location>
    <ligand>
        <name>Mg(2+)</name>
        <dbReference type="ChEBI" id="CHEBI:18420"/>
    </ligand>
</feature>
<dbReference type="InterPro" id="IPR001952">
    <property type="entry name" value="Alkaline_phosphatase"/>
</dbReference>
<evidence type="ECO:0000256" key="2">
    <source>
        <dbReference type="PIRSR" id="PIRSR601952-1"/>
    </source>
</evidence>
<protein>
    <submittedName>
        <fullName evidence="6">Alkaline phosphatase</fullName>
    </submittedName>
</protein>
<evidence type="ECO:0000313" key="6">
    <source>
        <dbReference type="EMBL" id="AFV00733.1"/>
    </source>
</evidence>
<feature type="binding site" evidence="3">
    <location>
        <position position="55"/>
    </location>
    <ligand>
        <name>Zn(2+)</name>
        <dbReference type="ChEBI" id="CHEBI:29105"/>
        <label>2</label>
    </ligand>
</feature>
<dbReference type="PANTHER" id="PTHR11596:SF5">
    <property type="entry name" value="ALKALINE PHOSPHATASE"/>
    <property type="match status" value="1"/>
</dbReference>
<name>K4L3H4_SIMAS</name>
<feature type="chain" id="PRO_5003878433" evidence="5">
    <location>
        <begin position="19"/>
        <end position="489"/>
    </location>
</feature>
<dbReference type="HOGENOM" id="CLU_008539_4_1_6"/>
<feature type="binding site" evidence="3">
    <location>
        <position position="316"/>
    </location>
    <ligand>
        <name>Zn(2+)</name>
        <dbReference type="ChEBI" id="CHEBI:29105"/>
        <label>2</label>
    </ligand>
</feature>
<dbReference type="CDD" id="cd16012">
    <property type="entry name" value="ALP"/>
    <property type="match status" value="1"/>
</dbReference>